<keyword evidence="1" id="KW-1133">Transmembrane helix</keyword>
<feature type="domain" description="DUF1468" evidence="2">
    <location>
        <begin position="8"/>
        <end position="168"/>
    </location>
</feature>
<dbReference type="AlphaFoldDB" id="A0AA45W2P9"/>
<evidence type="ECO:0000313" key="3">
    <source>
        <dbReference type="EMBL" id="SIS69504.1"/>
    </source>
</evidence>
<evidence type="ECO:0000313" key="6">
    <source>
        <dbReference type="Proteomes" id="UP001215549"/>
    </source>
</evidence>
<keyword evidence="1" id="KW-0472">Membrane</keyword>
<dbReference type="InterPro" id="IPR009936">
    <property type="entry name" value="DUF1468"/>
</dbReference>
<dbReference type="Proteomes" id="UP000186216">
    <property type="component" value="Unassembled WGS sequence"/>
</dbReference>
<keyword evidence="1" id="KW-0812">Transmembrane</keyword>
<dbReference type="Pfam" id="PF07331">
    <property type="entry name" value="TctB"/>
    <property type="match status" value="1"/>
</dbReference>
<dbReference type="Proteomes" id="UP001215549">
    <property type="component" value="Chromosome"/>
</dbReference>
<keyword evidence="6" id="KW-1185">Reference proteome</keyword>
<evidence type="ECO:0000256" key="1">
    <source>
        <dbReference type="SAM" id="Phobius"/>
    </source>
</evidence>
<feature type="transmembrane region" description="Helical" evidence="1">
    <location>
        <begin position="140"/>
        <end position="173"/>
    </location>
</feature>
<feature type="transmembrane region" description="Helical" evidence="1">
    <location>
        <begin position="37"/>
        <end position="56"/>
    </location>
</feature>
<name>A0AA45W2P9_9RHOB</name>
<accession>A0AA45W2P9</accession>
<dbReference type="RefSeq" id="WP_076523930.1">
    <property type="nucleotide sequence ID" value="NZ_CP067140.1"/>
</dbReference>
<evidence type="ECO:0000259" key="2">
    <source>
        <dbReference type="Pfam" id="PF07331"/>
    </source>
</evidence>
<protein>
    <submittedName>
        <fullName evidence="3">Tripartite tricarboxylate transporter TctB family protein</fullName>
    </submittedName>
</protein>
<sequence length="174" mass="18244">MTIIPNLFFVAVGSLILLQIAIAPAGRQLQAGDPGPWVLPAFLAVLMILLGVIQILRDLIRRRSSEALSTRSQDAIKSSQADMSDAGMTMLPAPNWRARIIFSSALLGYVALFTTLGFTLSTAAFLVIGISAFTGLRARALAVAAVVAIVASLCLGWLLAGVIGVSLPGVMLLL</sequence>
<dbReference type="EMBL" id="CP067140">
    <property type="protein sequence ID" value="WCR01434.1"/>
    <property type="molecule type" value="Genomic_DNA"/>
</dbReference>
<dbReference type="EMBL" id="FTOU01000003">
    <property type="protein sequence ID" value="SIS69504.1"/>
    <property type="molecule type" value="Genomic_DNA"/>
</dbReference>
<reference evidence="3 5" key="1">
    <citation type="submission" date="2017-01" db="EMBL/GenBank/DDBJ databases">
        <authorList>
            <person name="Varghese N."/>
            <person name="Submissions S."/>
        </authorList>
    </citation>
    <scope>NUCLEOTIDE SEQUENCE [LARGE SCALE GENOMIC DNA]</scope>
    <source>
        <strain evidence="3 5">DSM 18447</strain>
    </source>
</reference>
<gene>
    <name evidence="4" type="ORF">JHX88_10755</name>
    <name evidence="3" type="ORF">SAMN05421772_10348</name>
</gene>
<organism evidence="3 5">
    <name type="scientific">Paracoccus saliphilus</name>
    <dbReference type="NCBI Taxonomy" id="405559"/>
    <lineage>
        <taxon>Bacteria</taxon>
        <taxon>Pseudomonadati</taxon>
        <taxon>Pseudomonadota</taxon>
        <taxon>Alphaproteobacteria</taxon>
        <taxon>Rhodobacterales</taxon>
        <taxon>Paracoccaceae</taxon>
        <taxon>Paracoccus</taxon>
    </lineage>
</organism>
<feature type="transmembrane region" description="Helical" evidence="1">
    <location>
        <begin position="106"/>
        <end position="134"/>
    </location>
</feature>
<proteinExistence type="predicted"/>
<evidence type="ECO:0000313" key="5">
    <source>
        <dbReference type="Proteomes" id="UP000186216"/>
    </source>
</evidence>
<evidence type="ECO:0000313" key="4">
    <source>
        <dbReference type="EMBL" id="WCR01434.1"/>
    </source>
</evidence>
<reference evidence="4 6" key="2">
    <citation type="submission" date="2021-01" db="EMBL/GenBank/DDBJ databases">
        <title>Biogeographic distribution of Paracoccus.</title>
        <authorList>
            <person name="Hollensteiner J."/>
            <person name="Leineberger J."/>
            <person name="Brinkhoff T."/>
            <person name="Daniel R."/>
        </authorList>
    </citation>
    <scope>NUCLEOTIDE SEQUENCE [LARGE SCALE GENOMIC DNA]</scope>
    <source>
        <strain evidence="4 6">DSM 18447</strain>
    </source>
</reference>